<dbReference type="PANTHER" id="PTHR34300">
    <property type="entry name" value="QUEUOSINE PRECURSOR TRANSPORTER-RELATED"/>
    <property type="match status" value="1"/>
</dbReference>
<accession>A0A0F9Q080</accession>
<dbReference type="NCBIfam" id="TIGR00697">
    <property type="entry name" value="queuosine precursor transporter"/>
    <property type="match status" value="1"/>
</dbReference>
<dbReference type="InterPro" id="IPR003744">
    <property type="entry name" value="YhhQ"/>
</dbReference>
<sequence length="238" mass="26835">MDFRVFSYDIPYTIYDIREYAERSEAYLGMQAMLKDKDFVFICFCSVFIGSLVISGVLASKIIALGEIYVPAGVLAYAVTFTMTDTIGEVWGKKYAQQVVIAGLLTLIVVLLLIYLAVILPAAPFWEGEEAFQRILGMKQGALRIIVASIAAYSVSQYHDVWAFHFWRKITHERHLWLRNNASTLVSQAIDTSLFITLAFYGVVPILPLILGQYLIKACVALLDTPLVYLLVNFVRKK</sequence>
<gene>
    <name evidence="2" type="ORF">LCGC14_1153840</name>
</gene>
<protein>
    <recommendedName>
        <fullName evidence="3">Q precursor transporter</fullName>
    </recommendedName>
</protein>
<feature type="transmembrane region" description="Helical" evidence="1">
    <location>
        <begin position="185"/>
        <end position="208"/>
    </location>
</feature>
<keyword evidence="1" id="KW-1133">Transmembrane helix</keyword>
<evidence type="ECO:0000313" key="2">
    <source>
        <dbReference type="EMBL" id="KKM98847.1"/>
    </source>
</evidence>
<evidence type="ECO:0008006" key="3">
    <source>
        <dbReference type="Google" id="ProtNLM"/>
    </source>
</evidence>
<name>A0A0F9Q080_9ZZZZ</name>
<dbReference type="PANTHER" id="PTHR34300:SF2">
    <property type="entry name" value="QUEUOSINE PRECURSOR TRANSPORTER-RELATED"/>
    <property type="match status" value="1"/>
</dbReference>
<dbReference type="EMBL" id="LAZR01005569">
    <property type="protein sequence ID" value="KKM98847.1"/>
    <property type="molecule type" value="Genomic_DNA"/>
</dbReference>
<dbReference type="AlphaFoldDB" id="A0A0F9Q080"/>
<comment type="caution">
    <text evidence="2">The sequence shown here is derived from an EMBL/GenBank/DDBJ whole genome shotgun (WGS) entry which is preliminary data.</text>
</comment>
<organism evidence="2">
    <name type="scientific">marine sediment metagenome</name>
    <dbReference type="NCBI Taxonomy" id="412755"/>
    <lineage>
        <taxon>unclassified sequences</taxon>
        <taxon>metagenomes</taxon>
        <taxon>ecological metagenomes</taxon>
    </lineage>
</organism>
<evidence type="ECO:0000256" key="1">
    <source>
        <dbReference type="SAM" id="Phobius"/>
    </source>
</evidence>
<dbReference type="HAMAP" id="MF_02088">
    <property type="entry name" value="Q_prec_transport"/>
    <property type="match status" value="1"/>
</dbReference>
<reference evidence="2" key="1">
    <citation type="journal article" date="2015" name="Nature">
        <title>Complex archaea that bridge the gap between prokaryotes and eukaryotes.</title>
        <authorList>
            <person name="Spang A."/>
            <person name="Saw J.H."/>
            <person name="Jorgensen S.L."/>
            <person name="Zaremba-Niedzwiedzka K."/>
            <person name="Martijn J."/>
            <person name="Lind A.E."/>
            <person name="van Eijk R."/>
            <person name="Schleper C."/>
            <person name="Guy L."/>
            <person name="Ettema T.J."/>
        </authorList>
    </citation>
    <scope>NUCLEOTIDE SEQUENCE</scope>
</reference>
<feature type="transmembrane region" description="Helical" evidence="1">
    <location>
        <begin position="142"/>
        <end position="164"/>
    </location>
</feature>
<keyword evidence="1" id="KW-0812">Transmembrane</keyword>
<feature type="transmembrane region" description="Helical" evidence="1">
    <location>
        <begin position="214"/>
        <end position="235"/>
    </location>
</feature>
<feature type="transmembrane region" description="Helical" evidence="1">
    <location>
        <begin position="99"/>
        <end position="122"/>
    </location>
</feature>
<feature type="transmembrane region" description="Helical" evidence="1">
    <location>
        <begin position="39"/>
        <end position="62"/>
    </location>
</feature>
<keyword evidence="1" id="KW-0472">Membrane</keyword>
<proteinExistence type="inferred from homology"/>
<feature type="transmembrane region" description="Helical" evidence="1">
    <location>
        <begin position="68"/>
        <end position="87"/>
    </location>
</feature>
<dbReference type="Pfam" id="PF02592">
    <property type="entry name" value="Vut_1"/>
    <property type="match status" value="1"/>
</dbReference>